<evidence type="ECO:0000256" key="6">
    <source>
        <dbReference type="SAM" id="Phobius"/>
    </source>
</evidence>
<dbReference type="EMBL" id="BOQP01000067">
    <property type="protein sequence ID" value="GIM84500.1"/>
    <property type="molecule type" value="Genomic_DNA"/>
</dbReference>
<keyword evidence="3 6" id="KW-0812">Transmembrane</keyword>
<keyword evidence="5 6" id="KW-0472">Membrane</keyword>
<gene>
    <name evidence="7" type="ORF">Aco04nite_91700</name>
</gene>
<organism evidence="7 8">
    <name type="scientific">Winogradskya consettensis</name>
    <dbReference type="NCBI Taxonomy" id="113560"/>
    <lineage>
        <taxon>Bacteria</taxon>
        <taxon>Bacillati</taxon>
        <taxon>Actinomycetota</taxon>
        <taxon>Actinomycetes</taxon>
        <taxon>Micromonosporales</taxon>
        <taxon>Micromonosporaceae</taxon>
        <taxon>Winogradskya</taxon>
    </lineage>
</organism>
<evidence type="ECO:0008006" key="9">
    <source>
        <dbReference type="Google" id="ProtNLM"/>
    </source>
</evidence>
<evidence type="ECO:0000313" key="7">
    <source>
        <dbReference type="EMBL" id="GIM84500.1"/>
    </source>
</evidence>
<sequence>MLWAAGNWIFDAASLWLFLAAYGHRINPVTLFVAYGIANLLGTLPVSPGGLGIIEGVLVPSLVGFGAPSAVAVLAVVSWRLFEFWAPIPIGSLSYLSLRLQRWWSTRGPTQ</sequence>
<dbReference type="Proteomes" id="UP000680865">
    <property type="component" value="Unassembled WGS sequence"/>
</dbReference>
<dbReference type="Pfam" id="PF03706">
    <property type="entry name" value="LPG_synthase_TM"/>
    <property type="match status" value="1"/>
</dbReference>
<evidence type="ECO:0000313" key="8">
    <source>
        <dbReference type="Proteomes" id="UP000680865"/>
    </source>
</evidence>
<evidence type="ECO:0000256" key="4">
    <source>
        <dbReference type="ARBA" id="ARBA00022989"/>
    </source>
</evidence>
<dbReference type="PANTHER" id="PTHR39087">
    <property type="entry name" value="UPF0104 MEMBRANE PROTEIN MJ1595"/>
    <property type="match status" value="1"/>
</dbReference>
<evidence type="ECO:0000256" key="3">
    <source>
        <dbReference type="ARBA" id="ARBA00022692"/>
    </source>
</evidence>
<keyword evidence="8" id="KW-1185">Reference proteome</keyword>
<evidence type="ECO:0000256" key="5">
    <source>
        <dbReference type="ARBA" id="ARBA00023136"/>
    </source>
</evidence>
<dbReference type="InterPro" id="IPR022791">
    <property type="entry name" value="L-PG_synthase/AglD"/>
</dbReference>
<reference evidence="7" key="1">
    <citation type="submission" date="2021-03" db="EMBL/GenBank/DDBJ databases">
        <title>Whole genome shotgun sequence of Actinoplanes consettensis NBRC 14913.</title>
        <authorList>
            <person name="Komaki H."/>
            <person name="Tamura T."/>
        </authorList>
    </citation>
    <scope>NUCLEOTIDE SEQUENCE</scope>
    <source>
        <strain evidence="7">NBRC 14913</strain>
    </source>
</reference>
<proteinExistence type="predicted"/>
<comment type="subcellular location">
    <subcellularLocation>
        <location evidence="1">Cell membrane</location>
        <topology evidence="1">Multi-pass membrane protein</topology>
    </subcellularLocation>
</comment>
<dbReference type="AlphaFoldDB" id="A0A919VXB9"/>
<accession>A0A919VXB9</accession>
<evidence type="ECO:0000256" key="2">
    <source>
        <dbReference type="ARBA" id="ARBA00022475"/>
    </source>
</evidence>
<protein>
    <recommendedName>
        <fullName evidence="9">Flippase-like domain-containing protein</fullName>
    </recommendedName>
</protein>
<dbReference type="NCBIfam" id="TIGR00374">
    <property type="entry name" value="flippase-like domain"/>
    <property type="match status" value="1"/>
</dbReference>
<dbReference type="PANTHER" id="PTHR39087:SF2">
    <property type="entry name" value="UPF0104 MEMBRANE PROTEIN MJ1595"/>
    <property type="match status" value="1"/>
</dbReference>
<evidence type="ECO:0000256" key="1">
    <source>
        <dbReference type="ARBA" id="ARBA00004651"/>
    </source>
</evidence>
<keyword evidence="4 6" id="KW-1133">Transmembrane helix</keyword>
<feature type="transmembrane region" description="Helical" evidence="6">
    <location>
        <begin position="29"/>
        <end position="46"/>
    </location>
</feature>
<feature type="transmembrane region" description="Helical" evidence="6">
    <location>
        <begin position="6"/>
        <end position="22"/>
    </location>
</feature>
<name>A0A919VXB9_9ACTN</name>
<comment type="caution">
    <text evidence="7">The sequence shown here is derived from an EMBL/GenBank/DDBJ whole genome shotgun (WGS) entry which is preliminary data.</text>
</comment>
<feature type="transmembrane region" description="Helical" evidence="6">
    <location>
        <begin position="58"/>
        <end position="82"/>
    </location>
</feature>
<dbReference type="GO" id="GO:0005886">
    <property type="term" value="C:plasma membrane"/>
    <property type="evidence" value="ECO:0007669"/>
    <property type="project" value="UniProtKB-SubCell"/>
</dbReference>
<keyword evidence="2" id="KW-1003">Cell membrane</keyword>